<comment type="caution">
    <text evidence="12">The sequence shown here is derived from an EMBL/GenBank/DDBJ whole genome shotgun (WGS) entry which is preliminary data.</text>
</comment>
<name>A0A9P1I7T0_9PELO</name>
<protein>
    <recommendedName>
        <fullName evidence="6">TEP1-F</fullName>
    </recommendedName>
</protein>
<evidence type="ECO:0000256" key="2">
    <source>
        <dbReference type="ARBA" id="ARBA00023157"/>
    </source>
</evidence>
<dbReference type="GO" id="GO:0004866">
    <property type="term" value="F:endopeptidase inhibitor activity"/>
    <property type="evidence" value="ECO:0007669"/>
    <property type="project" value="InterPro"/>
</dbReference>
<dbReference type="Gene3D" id="2.60.40.1940">
    <property type="match status" value="1"/>
</dbReference>
<dbReference type="Gene3D" id="1.50.10.20">
    <property type="match status" value="1"/>
</dbReference>
<dbReference type="GO" id="GO:0005615">
    <property type="term" value="C:extracellular space"/>
    <property type="evidence" value="ECO:0007669"/>
    <property type="project" value="InterPro"/>
</dbReference>
<dbReference type="SUPFAM" id="SSF48239">
    <property type="entry name" value="Terpenoid cyclases/Protein prenyltransferases"/>
    <property type="match status" value="1"/>
</dbReference>
<evidence type="ECO:0000313" key="12">
    <source>
        <dbReference type="EMBL" id="CAI5439953.1"/>
    </source>
</evidence>
<comment type="function">
    <text evidence="4">Binds covalently through a thioester bond to the pathogen surface resulting in pathogen clearance.</text>
</comment>
<evidence type="ECO:0000256" key="3">
    <source>
        <dbReference type="ARBA" id="ARBA00023180"/>
    </source>
</evidence>
<dbReference type="Gene3D" id="2.60.40.1930">
    <property type="match status" value="2"/>
</dbReference>
<evidence type="ECO:0000256" key="5">
    <source>
        <dbReference type="ARBA" id="ARBA00063781"/>
    </source>
</evidence>
<feature type="chain" id="PRO_5040407529" description="TEP1-F" evidence="8">
    <location>
        <begin position="21"/>
        <end position="1546"/>
    </location>
</feature>
<keyword evidence="13" id="KW-1185">Reference proteome</keyword>
<dbReference type="InterPro" id="IPR008930">
    <property type="entry name" value="Terpenoid_cyclase/PrenylTrfase"/>
</dbReference>
<gene>
    <name evidence="12" type="ORF">CAMP_LOCUS2590</name>
</gene>
<dbReference type="SMART" id="SM01361">
    <property type="entry name" value="A2M_recep"/>
    <property type="match status" value="1"/>
</dbReference>
<dbReference type="Gene3D" id="6.20.50.160">
    <property type="match status" value="1"/>
</dbReference>
<dbReference type="CDD" id="cd02897">
    <property type="entry name" value="A2M_2"/>
    <property type="match status" value="1"/>
</dbReference>
<keyword evidence="3" id="KW-0325">Glycoprotein</keyword>
<feature type="domain" description="Alpha-2-macroglobulin bait region" evidence="9">
    <location>
        <begin position="513"/>
        <end position="651"/>
    </location>
</feature>
<reference evidence="12" key="1">
    <citation type="submission" date="2022-11" db="EMBL/GenBank/DDBJ databases">
        <authorList>
            <person name="Kikuchi T."/>
        </authorList>
    </citation>
    <scope>NUCLEOTIDE SEQUENCE</scope>
    <source>
        <strain evidence="12">PS1010</strain>
    </source>
</reference>
<dbReference type="Gene3D" id="2.60.120.1540">
    <property type="match status" value="1"/>
</dbReference>
<evidence type="ECO:0000256" key="7">
    <source>
        <dbReference type="SAM" id="MobiDB-lite"/>
    </source>
</evidence>
<dbReference type="PROSITE" id="PS00477">
    <property type="entry name" value="ALPHA_2_MACROGLOBULIN"/>
    <property type="match status" value="1"/>
</dbReference>
<feature type="domain" description="Alpha-macroglobulin receptor-binding" evidence="11">
    <location>
        <begin position="1410"/>
        <end position="1499"/>
    </location>
</feature>
<dbReference type="PANTHER" id="PTHR11412:SF175">
    <property type="entry name" value="TEP (THIOLESTER CONTAINING PROTEIN)"/>
    <property type="match status" value="1"/>
</dbReference>
<evidence type="ECO:0000259" key="11">
    <source>
        <dbReference type="SMART" id="SM01361"/>
    </source>
</evidence>
<dbReference type="Gene3D" id="2.20.130.20">
    <property type="match status" value="1"/>
</dbReference>
<dbReference type="InterPro" id="IPR009048">
    <property type="entry name" value="A-macroglobulin_rcpt-bd"/>
</dbReference>
<dbReference type="InterPro" id="IPR041555">
    <property type="entry name" value="MG3"/>
</dbReference>
<organism evidence="12 13">
    <name type="scientific">Caenorhabditis angaria</name>
    <dbReference type="NCBI Taxonomy" id="860376"/>
    <lineage>
        <taxon>Eukaryota</taxon>
        <taxon>Metazoa</taxon>
        <taxon>Ecdysozoa</taxon>
        <taxon>Nematoda</taxon>
        <taxon>Chromadorea</taxon>
        <taxon>Rhabditida</taxon>
        <taxon>Rhabditina</taxon>
        <taxon>Rhabditomorpha</taxon>
        <taxon>Rhabditoidea</taxon>
        <taxon>Rhabditidae</taxon>
        <taxon>Peloderinae</taxon>
        <taxon>Caenorhabditis</taxon>
    </lineage>
</organism>
<feature type="region of interest" description="Disordered" evidence="7">
    <location>
        <begin position="1508"/>
        <end position="1546"/>
    </location>
</feature>
<accession>A0A9P1I7T0</accession>
<dbReference type="SMART" id="SM01360">
    <property type="entry name" value="A2M"/>
    <property type="match status" value="1"/>
</dbReference>
<dbReference type="Gene3D" id="2.60.40.10">
    <property type="entry name" value="Immunoglobulins"/>
    <property type="match status" value="2"/>
</dbReference>
<feature type="compositionally biased region" description="Low complexity" evidence="7">
    <location>
        <begin position="21"/>
        <end position="40"/>
    </location>
</feature>
<sequence length="1546" mass="171654">MKLLILTTFFVVWRVPATNCQPPTTVTQQQQSTSSSSTTPAPEPPIYLLVSPSVFRPSQNYTVSMNILRRPTAPGDEFLVRLSIVNRANDTFAGRVFHEKNIELARAQIIDLTPPDDAIFDPTDGYRLMFQIENVNGDVLCADRHDLRFDSKALSIFVQTDRAVYRPAALVQYRAILLRSDLKPYNDTATIKVYDPNGNLISQIIDANLTKGVYSGKLQLADECLLGDWRITVDAKRNGQQEGSFTVDQYILPKFDVQIKTPSFITVNQNLSVLVSAKYTYGKGVSGKAKVSLQLPWHQWHMVEQQPVLVDSSNGGATTEGGEKAVQILERTLKLNRAGEATFDFYNSELKAHNLLQEYFSSIRIIASVTEDITEIERNATHTLSTYRDEVKLITEKQGDTFKPGLQYNVAILLRKMDDNPLDATLPKRVQITTFYNYPYNHETAQIHEEKETKIVEVDAHATTQLTLNPPINCTSLRIEALYDISGQDNFTNTPIFTSLYVDAAVSPSATFLQLISDKEGPVEVGKTLSFTVKSTKELSVYNYQVMSRSKIVAAAQHTPSPPTTTTTITFTATPEMAPKSRLVVYAIGEDSREVLVDALDFEVDGVYQNDVQLTIDHTEALPKTMVNVKVTADKDSFVGLLAVDQSVLLLKSGNDLTREKVELDLENFDSILGGGFGGRNWEGIVERRRRRRRSFFRPMWGISGNDAESVFSNAGMIVLTDALLYREEQPIALRTPGGILSDSIMLEAAAMPTNKIGASGNAPQIRRFFPHTWIWHDSETGEIALNLPAPDTITTWIATAFAVNAETGLGIAAQPVKLKTYQDFFIRLSLPYSVKRGEKFALLVQLFNYEEKEVDITVTLEYDAMSGFDLLRKDGTVVKRDELVQENIRVVSVAGSGATKPVYFPIVPSQIGEINITIAAISADGKIGDAVSEVLRVEPQGYKVSRNIPFIIDLSTQNSTTTNFDLPPVLTKSLEWPSDLVDASEKARIEIIGDIMGPLMDRVGDLVEMPYGCGEQNMLNLVPNILVLKYLEETKRSKPELEAKAKRYIEAGVQRELTFRHDSDKSFSAFGNADPKGSTWLTAFVIRAFNHAKPYTFIDEKIIHDAISWLNSEQMESGAFAEHGEVHHKDMQGGAQAGGITLTAYVTIAMLENGVRNAQALRFLEKHFAEAEHNAYALSIICYALKLAGSEQFEAAWEMLEKQKREEKGTLRFGAVSNGGGSVVKGYSFQARPVDIETTSYALLSLLDSSPSPLPNDSLALVRWLISQRNALGGFSSTQDTVVALQALAKYGALTYPGPRDDSTVPLVTELQILNGKNATGFWISPENATVLQSAPILNIREPISINLVENSNSTNSAGVLFGQLVYSYYRETLNSDAPFFCSQEIKELRAGNRLQLDLCCNYTKTGKSNMALAEIESLTGYRFDGEQINTLRNIEDLQRVELQKDDTKMNVYFNPLGSKPVCLSLYSDVTYQVADLKPANFRLIDYYDPEDQLKFTYSPKMARSLGEKCGEDCWPPPPSETPIPSNSEDSDENGAGVQELPEVQ</sequence>
<evidence type="ECO:0000313" key="13">
    <source>
        <dbReference type="Proteomes" id="UP001152747"/>
    </source>
</evidence>
<keyword evidence="1 8" id="KW-0732">Signal</keyword>
<dbReference type="Proteomes" id="UP001152747">
    <property type="component" value="Unassembled WGS sequence"/>
</dbReference>
<dbReference type="Pfam" id="PF07677">
    <property type="entry name" value="A2M_recep"/>
    <property type="match status" value="1"/>
</dbReference>
<dbReference type="Pfam" id="PF00207">
    <property type="entry name" value="A2M"/>
    <property type="match status" value="1"/>
</dbReference>
<evidence type="ECO:0000256" key="8">
    <source>
        <dbReference type="SAM" id="SignalP"/>
    </source>
</evidence>
<dbReference type="Pfam" id="PF07703">
    <property type="entry name" value="A2M_BRD"/>
    <property type="match status" value="1"/>
</dbReference>
<dbReference type="Gene3D" id="2.60.40.690">
    <property type="entry name" value="Alpha-macroglobulin, receptor-binding domain"/>
    <property type="match status" value="1"/>
</dbReference>
<evidence type="ECO:0000256" key="4">
    <source>
        <dbReference type="ARBA" id="ARBA00057615"/>
    </source>
</evidence>
<keyword evidence="2" id="KW-1015">Disulfide bond</keyword>
<dbReference type="InterPro" id="IPR001599">
    <property type="entry name" value="Macroglobln_a2"/>
</dbReference>
<dbReference type="Pfam" id="PF01835">
    <property type="entry name" value="MG2"/>
    <property type="match status" value="1"/>
</dbReference>
<dbReference type="InterPro" id="IPR019742">
    <property type="entry name" value="MacrogloblnA2_CS"/>
</dbReference>
<dbReference type="FunFam" id="2.60.40.1930:FF:000001">
    <property type="entry name" value="CD109 isoform 3"/>
    <property type="match status" value="1"/>
</dbReference>
<dbReference type="OrthoDB" id="9998011at2759"/>
<proteinExistence type="predicted"/>
<dbReference type="InterPro" id="IPR002890">
    <property type="entry name" value="MG2"/>
</dbReference>
<dbReference type="SMART" id="SM01419">
    <property type="entry name" value="Thiol-ester_cl"/>
    <property type="match status" value="1"/>
</dbReference>
<dbReference type="InterPro" id="IPR011626">
    <property type="entry name" value="Alpha-macroglobulin_TED"/>
</dbReference>
<dbReference type="InterPro" id="IPR050473">
    <property type="entry name" value="A2M/Complement_sys"/>
</dbReference>
<evidence type="ECO:0000256" key="1">
    <source>
        <dbReference type="ARBA" id="ARBA00022729"/>
    </source>
</evidence>
<dbReference type="InterPro" id="IPR036595">
    <property type="entry name" value="A-macroglobulin_rcpt-bd_sf"/>
</dbReference>
<dbReference type="PANTHER" id="PTHR11412">
    <property type="entry name" value="MACROGLOBULIN / COMPLEMENT"/>
    <property type="match status" value="1"/>
</dbReference>
<dbReference type="EMBL" id="CANHGI010000001">
    <property type="protein sequence ID" value="CAI5439953.1"/>
    <property type="molecule type" value="Genomic_DNA"/>
</dbReference>
<dbReference type="InterPro" id="IPR047565">
    <property type="entry name" value="Alpha-macroglob_thiol-ester_cl"/>
</dbReference>
<evidence type="ECO:0000256" key="6">
    <source>
        <dbReference type="ARBA" id="ARBA00078071"/>
    </source>
</evidence>
<comment type="subunit">
    <text evidence="5">Heterodimer of a TEP1-N chain and an TEP1-C chain non-covalently linked. Forms a complex composed of TEP1-N and TEP1-C heterodimer, LRIM1 and APL1C; the interaction stabilizes TEP1-N and TEP1-C heterodimer, prevents its binding to tissues while circulating in the hemolymph and protects the thioester bond from hydrolysis. Mature TEP1 and to a lesser extent full-length TEP1 interact with SPCLIP1; the interaction is induced by microbial infection.</text>
</comment>
<dbReference type="Pfam" id="PF17791">
    <property type="entry name" value="MG3"/>
    <property type="match status" value="1"/>
</dbReference>
<dbReference type="InterPro" id="IPR013783">
    <property type="entry name" value="Ig-like_fold"/>
</dbReference>
<dbReference type="SMART" id="SM01359">
    <property type="entry name" value="A2M_N_2"/>
    <property type="match status" value="1"/>
</dbReference>
<feature type="region of interest" description="Disordered" evidence="7">
    <location>
        <begin position="21"/>
        <end position="43"/>
    </location>
</feature>
<dbReference type="InterPro" id="IPR041813">
    <property type="entry name" value="A2M_TED"/>
</dbReference>
<dbReference type="InterPro" id="IPR011625">
    <property type="entry name" value="A2M_N_BRD"/>
</dbReference>
<evidence type="ECO:0000259" key="10">
    <source>
        <dbReference type="SMART" id="SM01360"/>
    </source>
</evidence>
<feature type="signal peptide" evidence="8">
    <location>
        <begin position="1"/>
        <end position="20"/>
    </location>
</feature>
<evidence type="ECO:0000259" key="9">
    <source>
        <dbReference type="SMART" id="SM01359"/>
    </source>
</evidence>
<feature type="domain" description="Alpha-2-macroglobulin" evidence="10">
    <location>
        <begin position="773"/>
        <end position="861"/>
    </location>
</feature>
<dbReference type="SUPFAM" id="SSF49410">
    <property type="entry name" value="Alpha-macroglobulin receptor domain"/>
    <property type="match status" value="1"/>
</dbReference>
<dbReference type="Pfam" id="PF07678">
    <property type="entry name" value="TED_complement"/>
    <property type="match status" value="1"/>
</dbReference>